<keyword evidence="3 5" id="KW-0238">DNA-binding</keyword>
<dbReference type="OrthoDB" id="107900at2"/>
<proteinExistence type="inferred from homology"/>
<dbReference type="PANTHER" id="PTHR30349:SF64">
    <property type="entry name" value="PROPHAGE INTEGRASE INTD-RELATED"/>
    <property type="match status" value="1"/>
</dbReference>
<dbReference type="InterPro" id="IPR010998">
    <property type="entry name" value="Integrase_recombinase_N"/>
</dbReference>
<comment type="caution">
    <text evidence="8">The sequence shown here is derived from an EMBL/GenBank/DDBJ whole genome shotgun (WGS) entry which is preliminary data.</text>
</comment>
<dbReference type="PROSITE" id="PS51900">
    <property type="entry name" value="CB"/>
    <property type="match status" value="1"/>
</dbReference>
<evidence type="ECO:0000256" key="1">
    <source>
        <dbReference type="ARBA" id="ARBA00008857"/>
    </source>
</evidence>
<name>A0A316D482_9BACL</name>
<dbReference type="InterPro" id="IPR002104">
    <property type="entry name" value="Integrase_catalytic"/>
</dbReference>
<evidence type="ECO:0000259" key="6">
    <source>
        <dbReference type="PROSITE" id="PS51898"/>
    </source>
</evidence>
<sequence>MNHYLQQFAAWLKDEDKADKTISTYVTGLNKFVTWYEQSVGAAFEPEGVTTIMIQDYRSYMLNTLDQKPATINKALATLKTFFSWAVDKNHIPTDPASKVRMKRVQQVTGPKWMTDQEINRLTYALDTEKNEFKAARDRAIFYTMFRAGLRVEEVSDLKLTHVDFRRETVTVMNGKGGKFRVIPMHQDLKKALKTWLPFRNASEKPVHQASEYVLVTERSGKMTARAIEHMLDTYLERCGLLERSADGMKLDGQHSCHSLRHTFGKRLVDAGRQLNEVKELMGHDNVQTTMRYVEPSHHDLRRAIESLR</sequence>
<dbReference type="GO" id="GO:0003677">
    <property type="term" value="F:DNA binding"/>
    <property type="evidence" value="ECO:0007669"/>
    <property type="project" value="UniProtKB-UniRule"/>
</dbReference>
<dbReference type="Gene3D" id="1.10.150.130">
    <property type="match status" value="1"/>
</dbReference>
<evidence type="ECO:0000259" key="7">
    <source>
        <dbReference type="PROSITE" id="PS51900"/>
    </source>
</evidence>
<keyword evidence="4" id="KW-0233">DNA recombination</keyword>
<evidence type="ECO:0000256" key="4">
    <source>
        <dbReference type="ARBA" id="ARBA00023172"/>
    </source>
</evidence>
<dbReference type="Pfam" id="PF13495">
    <property type="entry name" value="Phage_int_SAM_4"/>
    <property type="match status" value="1"/>
</dbReference>
<evidence type="ECO:0000256" key="3">
    <source>
        <dbReference type="ARBA" id="ARBA00023125"/>
    </source>
</evidence>
<evidence type="ECO:0000313" key="8">
    <source>
        <dbReference type="EMBL" id="PWK07047.1"/>
    </source>
</evidence>
<accession>A0A316D482</accession>
<evidence type="ECO:0000313" key="9">
    <source>
        <dbReference type="Proteomes" id="UP000245634"/>
    </source>
</evidence>
<dbReference type="GO" id="GO:0015074">
    <property type="term" value="P:DNA integration"/>
    <property type="evidence" value="ECO:0007669"/>
    <property type="project" value="UniProtKB-KW"/>
</dbReference>
<dbReference type="PANTHER" id="PTHR30349">
    <property type="entry name" value="PHAGE INTEGRASE-RELATED"/>
    <property type="match status" value="1"/>
</dbReference>
<dbReference type="Proteomes" id="UP000245634">
    <property type="component" value="Unassembled WGS sequence"/>
</dbReference>
<keyword evidence="9" id="KW-1185">Reference proteome</keyword>
<dbReference type="InterPro" id="IPR011010">
    <property type="entry name" value="DNA_brk_join_enz"/>
</dbReference>
<protein>
    <submittedName>
        <fullName evidence="8">Integrase/recombinase XerC</fullName>
    </submittedName>
</protein>
<evidence type="ECO:0000256" key="2">
    <source>
        <dbReference type="ARBA" id="ARBA00022908"/>
    </source>
</evidence>
<dbReference type="Pfam" id="PF00589">
    <property type="entry name" value="Phage_integrase"/>
    <property type="match status" value="1"/>
</dbReference>
<feature type="domain" description="Tyr recombinase" evidence="6">
    <location>
        <begin position="109"/>
        <end position="306"/>
    </location>
</feature>
<dbReference type="InterPro" id="IPR004107">
    <property type="entry name" value="Integrase_SAM-like_N"/>
</dbReference>
<feature type="domain" description="Core-binding (CB)" evidence="7">
    <location>
        <begin position="1"/>
        <end position="87"/>
    </location>
</feature>
<evidence type="ECO:0000256" key="5">
    <source>
        <dbReference type="PROSITE-ProRule" id="PRU01248"/>
    </source>
</evidence>
<gene>
    <name evidence="8" type="ORF">C7459_118123</name>
</gene>
<dbReference type="Gene3D" id="1.10.443.10">
    <property type="entry name" value="Intergrase catalytic core"/>
    <property type="match status" value="1"/>
</dbReference>
<dbReference type="InterPro" id="IPR044068">
    <property type="entry name" value="CB"/>
</dbReference>
<dbReference type="RefSeq" id="WP_109690778.1">
    <property type="nucleotide sequence ID" value="NZ_QGGL01000018.1"/>
</dbReference>
<dbReference type="InterPro" id="IPR013762">
    <property type="entry name" value="Integrase-like_cat_sf"/>
</dbReference>
<reference evidence="8 9" key="1">
    <citation type="submission" date="2018-05" db="EMBL/GenBank/DDBJ databases">
        <title>Genomic Encyclopedia of Type Strains, Phase IV (KMG-IV): sequencing the most valuable type-strain genomes for metagenomic binning, comparative biology and taxonomic classification.</title>
        <authorList>
            <person name="Goeker M."/>
        </authorList>
    </citation>
    <scope>NUCLEOTIDE SEQUENCE [LARGE SCALE GENOMIC DNA]</scope>
    <source>
        <strain evidence="8 9">DSM 18773</strain>
    </source>
</reference>
<comment type="similarity">
    <text evidence="1">Belongs to the 'phage' integrase family.</text>
</comment>
<dbReference type="AlphaFoldDB" id="A0A316D482"/>
<dbReference type="SUPFAM" id="SSF56349">
    <property type="entry name" value="DNA breaking-rejoining enzymes"/>
    <property type="match status" value="1"/>
</dbReference>
<dbReference type="InterPro" id="IPR050090">
    <property type="entry name" value="Tyrosine_recombinase_XerCD"/>
</dbReference>
<keyword evidence="2" id="KW-0229">DNA integration</keyword>
<dbReference type="GO" id="GO:0006310">
    <property type="term" value="P:DNA recombination"/>
    <property type="evidence" value="ECO:0007669"/>
    <property type="project" value="UniProtKB-KW"/>
</dbReference>
<dbReference type="EMBL" id="QGGL01000018">
    <property type="protein sequence ID" value="PWK07047.1"/>
    <property type="molecule type" value="Genomic_DNA"/>
</dbReference>
<organism evidence="8 9">
    <name type="scientific">Tumebacillus permanentifrigoris</name>
    <dbReference type="NCBI Taxonomy" id="378543"/>
    <lineage>
        <taxon>Bacteria</taxon>
        <taxon>Bacillati</taxon>
        <taxon>Bacillota</taxon>
        <taxon>Bacilli</taxon>
        <taxon>Bacillales</taxon>
        <taxon>Alicyclobacillaceae</taxon>
        <taxon>Tumebacillus</taxon>
    </lineage>
</organism>
<dbReference type="PROSITE" id="PS51898">
    <property type="entry name" value="TYR_RECOMBINASE"/>
    <property type="match status" value="1"/>
</dbReference>